<accession>A0ABV6KG05</accession>
<dbReference type="Proteomes" id="UP001589838">
    <property type="component" value="Unassembled WGS sequence"/>
</dbReference>
<sequence>MYFIGRILENYPLKPNKTTLISDKGKKAVWSIIAGQDDFILKKMAVDEERLKFMIHAINHLRANGIHTPEIKQTANKEDYVRFNKDLFVLFEAIHGKKPTYKKNKELHQIVTSFTKLLQVLKFQNI</sequence>
<keyword evidence="2" id="KW-1185">Reference proteome</keyword>
<organism evidence="1 2">
    <name type="scientific">Halalkalibacter kiskunsagensis</name>
    <dbReference type="NCBI Taxonomy" id="1548599"/>
    <lineage>
        <taxon>Bacteria</taxon>
        <taxon>Bacillati</taxon>
        <taxon>Bacillota</taxon>
        <taxon>Bacilli</taxon>
        <taxon>Bacillales</taxon>
        <taxon>Bacillaceae</taxon>
        <taxon>Halalkalibacter</taxon>
    </lineage>
</organism>
<protein>
    <submittedName>
        <fullName evidence="1">Uncharacterized protein</fullName>
    </submittedName>
</protein>
<dbReference type="SUPFAM" id="SSF56112">
    <property type="entry name" value="Protein kinase-like (PK-like)"/>
    <property type="match status" value="1"/>
</dbReference>
<dbReference type="InterPro" id="IPR011009">
    <property type="entry name" value="Kinase-like_dom_sf"/>
</dbReference>
<name>A0ABV6KG05_9BACI</name>
<evidence type="ECO:0000313" key="2">
    <source>
        <dbReference type="Proteomes" id="UP001589838"/>
    </source>
</evidence>
<reference evidence="1 2" key="1">
    <citation type="submission" date="2024-09" db="EMBL/GenBank/DDBJ databases">
        <authorList>
            <person name="Sun Q."/>
            <person name="Mori K."/>
        </authorList>
    </citation>
    <scope>NUCLEOTIDE SEQUENCE [LARGE SCALE GENOMIC DNA]</scope>
    <source>
        <strain evidence="1 2">NCAIM B.02610</strain>
    </source>
</reference>
<dbReference type="RefSeq" id="WP_335964116.1">
    <property type="nucleotide sequence ID" value="NZ_JAXBLX010000083.1"/>
</dbReference>
<dbReference type="PANTHER" id="PTHR39179">
    <property type="entry name" value="SPORE COAT PROTEIN I"/>
    <property type="match status" value="1"/>
</dbReference>
<dbReference type="Gene3D" id="3.30.200.20">
    <property type="entry name" value="Phosphorylase Kinase, domain 1"/>
    <property type="match status" value="1"/>
</dbReference>
<evidence type="ECO:0000313" key="1">
    <source>
        <dbReference type="EMBL" id="MFC0472251.1"/>
    </source>
</evidence>
<gene>
    <name evidence="1" type="ORF">ACFFHM_17570</name>
</gene>
<dbReference type="InterPro" id="IPR047175">
    <property type="entry name" value="CotS-like"/>
</dbReference>
<dbReference type="PANTHER" id="PTHR39179:SF1">
    <property type="entry name" value="SPORE COAT PROTEIN I"/>
    <property type="match status" value="1"/>
</dbReference>
<dbReference type="EMBL" id="JBHLUX010000065">
    <property type="protein sequence ID" value="MFC0472251.1"/>
    <property type="molecule type" value="Genomic_DNA"/>
</dbReference>
<proteinExistence type="predicted"/>
<comment type="caution">
    <text evidence="1">The sequence shown here is derived from an EMBL/GenBank/DDBJ whole genome shotgun (WGS) entry which is preliminary data.</text>
</comment>